<comment type="subcellular location">
    <subcellularLocation>
        <location evidence="1">Membrane</location>
        <topology evidence="1">Multi-pass membrane protein</topology>
    </subcellularLocation>
</comment>
<evidence type="ECO:0000256" key="3">
    <source>
        <dbReference type="ARBA" id="ARBA00022989"/>
    </source>
</evidence>
<feature type="transmembrane region" description="Helical" evidence="5">
    <location>
        <begin position="102"/>
        <end position="124"/>
    </location>
</feature>
<sequence length="130" mass="14465">MIETSLLRRLDSSVPYKIFPLPLLYVLNLVSGLGGTQMIKVNASRAVRIAVMLMISGSVIAAIYDLAFDLQGYILIIINDICTAALGVYTKQKLDAKDLGKYGLMFYNCLFMSFPSFFLISYMGDMDKVL</sequence>
<evidence type="ECO:0000256" key="5">
    <source>
        <dbReference type="SAM" id="Phobius"/>
    </source>
</evidence>
<dbReference type="Proteomes" id="UP000095283">
    <property type="component" value="Unplaced"/>
</dbReference>
<keyword evidence="4 5" id="KW-0472">Membrane</keyword>
<accession>A0A1I7X3B4</accession>
<organism evidence="6 7">
    <name type="scientific">Heterorhabditis bacteriophora</name>
    <name type="common">Entomopathogenic nematode worm</name>
    <dbReference type="NCBI Taxonomy" id="37862"/>
    <lineage>
        <taxon>Eukaryota</taxon>
        <taxon>Metazoa</taxon>
        <taxon>Ecdysozoa</taxon>
        <taxon>Nematoda</taxon>
        <taxon>Chromadorea</taxon>
        <taxon>Rhabditida</taxon>
        <taxon>Rhabditina</taxon>
        <taxon>Rhabditomorpha</taxon>
        <taxon>Strongyloidea</taxon>
        <taxon>Heterorhabditidae</taxon>
        <taxon>Heterorhabditis</taxon>
    </lineage>
</organism>
<evidence type="ECO:0000313" key="6">
    <source>
        <dbReference type="Proteomes" id="UP000095283"/>
    </source>
</evidence>
<evidence type="ECO:0000313" key="7">
    <source>
        <dbReference type="WBParaSite" id="Hba_12081"/>
    </source>
</evidence>
<evidence type="ECO:0000256" key="4">
    <source>
        <dbReference type="ARBA" id="ARBA00023136"/>
    </source>
</evidence>
<protein>
    <submittedName>
        <fullName evidence="7">TPT domain-containing protein</fullName>
    </submittedName>
</protein>
<proteinExistence type="predicted"/>
<keyword evidence="2 5" id="KW-0812">Transmembrane</keyword>
<name>A0A1I7X3B4_HETBA</name>
<evidence type="ECO:0000256" key="1">
    <source>
        <dbReference type="ARBA" id="ARBA00004141"/>
    </source>
</evidence>
<reference evidence="7" key="1">
    <citation type="submission" date="2016-11" db="UniProtKB">
        <authorList>
            <consortium name="WormBaseParasite"/>
        </authorList>
    </citation>
    <scope>IDENTIFICATION</scope>
</reference>
<keyword evidence="6" id="KW-1185">Reference proteome</keyword>
<dbReference type="WBParaSite" id="Hba_12081">
    <property type="protein sequence ID" value="Hba_12081"/>
    <property type="gene ID" value="Hba_12081"/>
</dbReference>
<dbReference type="PANTHER" id="PTHR11132">
    <property type="entry name" value="SOLUTE CARRIER FAMILY 35"/>
    <property type="match status" value="1"/>
</dbReference>
<keyword evidence="3 5" id="KW-1133">Transmembrane helix</keyword>
<dbReference type="AlphaFoldDB" id="A0A1I7X3B4"/>
<dbReference type="GO" id="GO:0016020">
    <property type="term" value="C:membrane"/>
    <property type="evidence" value="ECO:0007669"/>
    <property type="project" value="UniProtKB-SubCell"/>
</dbReference>
<dbReference type="InterPro" id="IPR050186">
    <property type="entry name" value="TPT_transporter"/>
</dbReference>
<feature type="transmembrane region" description="Helical" evidence="5">
    <location>
        <begin position="46"/>
        <end position="64"/>
    </location>
</feature>
<evidence type="ECO:0000256" key="2">
    <source>
        <dbReference type="ARBA" id="ARBA00022692"/>
    </source>
</evidence>
<feature type="transmembrane region" description="Helical" evidence="5">
    <location>
        <begin position="70"/>
        <end position="90"/>
    </location>
</feature>